<keyword evidence="10" id="KW-0349">Heme</keyword>
<organism evidence="11 12">
    <name type="scientific">Klebsormidium nitens</name>
    <name type="common">Green alga</name>
    <name type="synonym">Ulothrix nitens</name>
    <dbReference type="NCBI Taxonomy" id="105231"/>
    <lineage>
        <taxon>Eukaryota</taxon>
        <taxon>Viridiplantae</taxon>
        <taxon>Streptophyta</taxon>
        <taxon>Klebsormidiophyceae</taxon>
        <taxon>Klebsormidiales</taxon>
        <taxon>Klebsormidiaceae</taxon>
        <taxon>Klebsormidium</taxon>
    </lineage>
</organism>
<evidence type="ECO:0000313" key="11">
    <source>
        <dbReference type="EMBL" id="GAQ84582.1"/>
    </source>
</evidence>
<dbReference type="GO" id="GO:0020037">
    <property type="term" value="F:heme binding"/>
    <property type="evidence" value="ECO:0007669"/>
    <property type="project" value="InterPro"/>
</dbReference>
<dbReference type="Gene3D" id="1.10.630.10">
    <property type="entry name" value="Cytochrome P450"/>
    <property type="match status" value="2"/>
</dbReference>
<dbReference type="PANTHER" id="PTHR24286">
    <property type="entry name" value="CYTOCHROME P450 26"/>
    <property type="match status" value="1"/>
</dbReference>
<dbReference type="InterPro" id="IPR002403">
    <property type="entry name" value="Cyt_P450_E_grp-IV"/>
</dbReference>
<reference evidence="11 12" key="1">
    <citation type="journal article" date="2014" name="Nat. Commun.">
        <title>Klebsormidium flaccidum genome reveals primary factors for plant terrestrial adaptation.</title>
        <authorList>
            <person name="Hori K."/>
            <person name="Maruyama F."/>
            <person name="Fujisawa T."/>
            <person name="Togashi T."/>
            <person name="Yamamoto N."/>
            <person name="Seo M."/>
            <person name="Sato S."/>
            <person name="Yamada T."/>
            <person name="Mori H."/>
            <person name="Tajima N."/>
            <person name="Moriyama T."/>
            <person name="Ikeuchi M."/>
            <person name="Watanabe M."/>
            <person name="Wada H."/>
            <person name="Kobayashi K."/>
            <person name="Saito M."/>
            <person name="Masuda T."/>
            <person name="Sasaki-Sekimoto Y."/>
            <person name="Mashiguchi K."/>
            <person name="Awai K."/>
            <person name="Shimojima M."/>
            <person name="Masuda S."/>
            <person name="Iwai M."/>
            <person name="Nobusawa T."/>
            <person name="Narise T."/>
            <person name="Kondo S."/>
            <person name="Saito H."/>
            <person name="Sato R."/>
            <person name="Murakawa M."/>
            <person name="Ihara Y."/>
            <person name="Oshima-Yamada Y."/>
            <person name="Ohtaka K."/>
            <person name="Satoh M."/>
            <person name="Sonobe K."/>
            <person name="Ishii M."/>
            <person name="Ohtani R."/>
            <person name="Kanamori-Sato M."/>
            <person name="Honoki R."/>
            <person name="Miyazaki D."/>
            <person name="Mochizuki H."/>
            <person name="Umetsu J."/>
            <person name="Higashi K."/>
            <person name="Shibata D."/>
            <person name="Kamiya Y."/>
            <person name="Sato N."/>
            <person name="Nakamura Y."/>
            <person name="Tabata S."/>
            <person name="Ida S."/>
            <person name="Kurokawa K."/>
            <person name="Ohta H."/>
        </authorList>
    </citation>
    <scope>NUCLEOTIDE SEQUENCE [LARGE SCALE GENOMIC DNA]</scope>
    <source>
        <strain evidence="11 12">NIES-2285</strain>
    </source>
</reference>
<dbReference type="OrthoDB" id="2789670at2759"/>
<proteinExistence type="inferred from homology"/>
<keyword evidence="7" id="KW-0443">Lipid metabolism</keyword>
<dbReference type="GO" id="GO:0016829">
    <property type="term" value="F:lyase activity"/>
    <property type="evidence" value="ECO:0007669"/>
    <property type="project" value="UniProtKB-KW"/>
</dbReference>
<name>A0A1Y1I3Q7_KLENI</name>
<dbReference type="PANTHER" id="PTHR24286:SF255">
    <property type="entry name" value="ALLENE OXIDE SYNTHASE, CHLOROPLASTIC"/>
    <property type="match status" value="1"/>
</dbReference>
<dbReference type="InterPro" id="IPR036396">
    <property type="entry name" value="Cyt_P450_sf"/>
</dbReference>
<dbReference type="EMBL" id="DF237144">
    <property type="protein sequence ID" value="GAQ84582.1"/>
    <property type="molecule type" value="Genomic_DNA"/>
</dbReference>
<comment type="cofactor">
    <cofactor evidence="10">
        <name>heme</name>
        <dbReference type="ChEBI" id="CHEBI:30413"/>
    </cofactor>
</comment>
<dbReference type="GO" id="GO:0004497">
    <property type="term" value="F:monooxygenase activity"/>
    <property type="evidence" value="ECO:0000318"/>
    <property type="project" value="GO_Central"/>
</dbReference>
<evidence type="ECO:0000313" key="12">
    <source>
        <dbReference type="Proteomes" id="UP000054558"/>
    </source>
</evidence>
<dbReference type="PRINTS" id="PR00465">
    <property type="entry name" value="EP450IV"/>
</dbReference>
<comment type="similarity">
    <text evidence="1">Belongs to the cytochrome P450 family.</text>
</comment>
<dbReference type="GO" id="GO:0031408">
    <property type="term" value="P:oxylipin biosynthetic process"/>
    <property type="evidence" value="ECO:0007669"/>
    <property type="project" value="UniProtKB-KW"/>
</dbReference>
<dbReference type="STRING" id="105231.A0A1Y1I3Q7"/>
<keyword evidence="8" id="KW-0275">Fatty acid biosynthesis</keyword>
<evidence type="ECO:0000256" key="4">
    <source>
        <dbReference type="ARBA" id="ARBA00022767"/>
    </source>
</evidence>
<keyword evidence="2" id="KW-0444">Lipid biosynthesis</keyword>
<dbReference type="GO" id="GO:0006633">
    <property type="term" value="P:fatty acid biosynthetic process"/>
    <property type="evidence" value="ECO:0007669"/>
    <property type="project" value="UniProtKB-KW"/>
</dbReference>
<keyword evidence="6 10" id="KW-0408">Iron</keyword>
<protein>
    <submittedName>
        <fullName evidence="11">Allene oxide synthase</fullName>
    </submittedName>
</protein>
<dbReference type="Pfam" id="PF00067">
    <property type="entry name" value="p450"/>
    <property type="match status" value="1"/>
</dbReference>
<keyword evidence="12" id="KW-1185">Reference proteome</keyword>
<gene>
    <name evidence="11" type="ORF">KFL_001950150</name>
</gene>
<evidence type="ECO:0000256" key="7">
    <source>
        <dbReference type="ARBA" id="ARBA00023098"/>
    </source>
</evidence>
<evidence type="ECO:0000256" key="9">
    <source>
        <dbReference type="ARBA" id="ARBA00023239"/>
    </source>
</evidence>
<keyword evidence="4" id="KW-0925">Oxylipin biosynthesis</keyword>
<evidence type="ECO:0000256" key="6">
    <source>
        <dbReference type="ARBA" id="ARBA00023004"/>
    </source>
</evidence>
<dbReference type="GO" id="GO:0005506">
    <property type="term" value="F:iron ion binding"/>
    <property type="evidence" value="ECO:0007669"/>
    <property type="project" value="InterPro"/>
</dbReference>
<dbReference type="SUPFAM" id="SSF48264">
    <property type="entry name" value="Cytochrome P450"/>
    <property type="match status" value="1"/>
</dbReference>
<dbReference type="GO" id="GO:0016705">
    <property type="term" value="F:oxidoreductase activity, acting on paired donors, with incorporation or reduction of molecular oxygen"/>
    <property type="evidence" value="ECO:0007669"/>
    <property type="project" value="InterPro"/>
</dbReference>
<keyword evidence="9" id="KW-0456">Lyase</keyword>
<evidence type="ECO:0000256" key="3">
    <source>
        <dbReference type="ARBA" id="ARBA00022723"/>
    </source>
</evidence>
<evidence type="ECO:0000256" key="2">
    <source>
        <dbReference type="ARBA" id="ARBA00022516"/>
    </source>
</evidence>
<dbReference type="InterPro" id="IPR001128">
    <property type="entry name" value="Cyt_P450"/>
</dbReference>
<evidence type="ECO:0000256" key="10">
    <source>
        <dbReference type="PIRSR" id="PIRSR602403-1"/>
    </source>
</evidence>
<dbReference type="Proteomes" id="UP000054558">
    <property type="component" value="Unassembled WGS sequence"/>
</dbReference>
<evidence type="ECO:0000256" key="5">
    <source>
        <dbReference type="ARBA" id="ARBA00022832"/>
    </source>
</evidence>
<feature type="binding site" description="axial binding residue" evidence="10">
    <location>
        <position position="531"/>
    </location>
    <ligand>
        <name>heme</name>
        <dbReference type="ChEBI" id="CHEBI:30413"/>
    </ligand>
    <ligandPart>
        <name>Fe</name>
        <dbReference type="ChEBI" id="CHEBI:18248"/>
    </ligandPart>
</feature>
<dbReference type="AlphaFoldDB" id="A0A1Y1I3Q7"/>
<sequence length="592" mass="66189">MHTLSASYCIAPIDLITHSSSLHRNQITRNRHLVRASANSSSPGEELKCPFADVPGFPKGENSHSERTSVETKAAAGASFSVSKPHKEIPGSYGIPFFGPLKDKLDYFAFKGWYKYIQGKKDQYRSSVIRVNWPRFNGKDTQVVLLLDQASYPLLYDNAKVDKKDLFFRPYRPSLGYTDGVRILAYLNPSLLLVDKKDLFFGPYRPSLGYTDGVRILAYLDPTEEAHTQAKKYCRALLAKYSKNALKAINERSGELFADWESQIQKKGVAEVYDTFYEFIWAYLVKTFNFSTILPNGGHIAKSWVGPQLLPIINLGAPSIVEALLKLLLGPLPSFIVKGKLDTLLEYHKDAGREAVHLGKEYGLTEHESVVHLMYFIAFNAHGAIVGVWASVLTAIALYGGKPLMAKLSEEVRSAAAQYGNGELTHEVIAKLPLLDSVIYETLRTQPPIAVQHARAREDIIVESHDALYTIPKGQVIAGHAYWPQRDPAIFDEPDKFIPERFMGKGEGLLRYLLWSNGRQTEEAVVTNKQCPGKDFVPEGTKIFLANLFLRYKAYELSGDVGWSTVKVVPGPGLKEMKLGTQKLLFKSLQRA</sequence>
<keyword evidence="3 10" id="KW-0479">Metal-binding</keyword>
<accession>A0A1Y1I3Q7</accession>
<dbReference type="CDD" id="cd11071">
    <property type="entry name" value="CYP74"/>
    <property type="match status" value="1"/>
</dbReference>
<evidence type="ECO:0000256" key="1">
    <source>
        <dbReference type="ARBA" id="ARBA00010617"/>
    </source>
</evidence>
<dbReference type="OMA" id="DFGHYND"/>
<keyword evidence="5" id="KW-0276">Fatty acid metabolism</keyword>
<evidence type="ECO:0000256" key="8">
    <source>
        <dbReference type="ARBA" id="ARBA00023160"/>
    </source>
</evidence>